<sequence>MTYNREINIIRKLMFNLKELENTINTEEYLKCHFSKIKDPFPHKQNAWDALLKDKEKNKADLYKTIKDLMGELDKQN</sequence>
<accession>A0AAE3SLM3</accession>
<reference evidence="1" key="1">
    <citation type="submission" date="2022-10" db="EMBL/GenBank/DDBJ databases">
        <authorList>
            <person name="Yu W.X."/>
        </authorList>
    </citation>
    <scope>NUCLEOTIDE SEQUENCE</scope>
    <source>
        <strain evidence="1">D04</strain>
    </source>
</reference>
<comment type="caution">
    <text evidence="1">The sequence shown here is derived from an EMBL/GenBank/DDBJ whole genome shotgun (WGS) entry which is preliminary data.</text>
</comment>
<protein>
    <submittedName>
        <fullName evidence="1">Uncharacterized protein</fullName>
    </submittedName>
</protein>
<gene>
    <name evidence="1" type="ORF">OM074_19320</name>
</gene>
<dbReference type="RefSeq" id="WP_301202253.1">
    <property type="nucleotide sequence ID" value="NZ_JAPDPI010000061.1"/>
</dbReference>
<evidence type="ECO:0000313" key="1">
    <source>
        <dbReference type="EMBL" id="MCW3807788.1"/>
    </source>
</evidence>
<keyword evidence="2" id="KW-1185">Reference proteome</keyword>
<dbReference type="Proteomes" id="UP001207408">
    <property type="component" value="Unassembled WGS sequence"/>
</dbReference>
<dbReference type="AlphaFoldDB" id="A0AAE3SLM3"/>
<dbReference type="EMBL" id="JAPDPI010000061">
    <property type="protein sequence ID" value="MCW3807788.1"/>
    <property type="molecule type" value="Genomic_DNA"/>
</dbReference>
<name>A0AAE3SLM3_9BACT</name>
<organism evidence="1 2">
    <name type="scientific">Plebeiibacterium marinum</name>
    <dbReference type="NCBI Taxonomy" id="2992111"/>
    <lineage>
        <taxon>Bacteria</taxon>
        <taxon>Pseudomonadati</taxon>
        <taxon>Bacteroidota</taxon>
        <taxon>Bacteroidia</taxon>
        <taxon>Marinilabiliales</taxon>
        <taxon>Marinilabiliaceae</taxon>
        <taxon>Plebeiibacterium</taxon>
    </lineage>
</organism>
<evidence type="ECO:0000313" key="2">
    <source>
        <dbReference type="Proteomes" id="UP001207408"/>
    </source>
</evidence>
<proteinExistence type="predicted"/>